<evidence type="ECO:0000256" key="3">
    <source>
        <dbReference type="SAM" id="Phobius"/>
    </source>
</evidence>
<evidence type="ECO:0000256" key="1">
    <source>
        <dbReference type="SAM" id="Coils"/>
    </source>
</evidence>
<dbReference type="SUPFAM" id="SSF58100">
    <property type="entry name" value="Bacterial hemolysins"/>
    <property type="match status" value="1"/>
</dbReference>
<evidence type="ECO:0000313" key="4">
    <source>
        <dbReference type="EMBL" id="QKX58400.1"/>
    </source>
</evidence>
<dbReference type="KEGG" id="trg:TRUGW13939_05522"/>
<feature type="transmembrane region" description="Helical" evidence="3">
    <location>
        <begin position="538"/>
        <end position="559"/>
    </location>
</feature>
<proteinExistence type="predicted"/>
<feature type="coiled-coil region" evidence="1">
    <location>
        <begin position="511"/>
        <end position="538"/>
    </location>
</feature>
<feature type="compositionally biased region" description="Polar residues" evidence="2">
    <location>
        <begin position="1"/>
        <end position="27"/>
    </location>
</feature>
<feature type="region of interest" description="Disordered" evidence="2">
    <location>
        <begin position="1"/>
        <end position="94"/>
    </location>
</feature>
<keyword evidence="5" id="KW-1185">Reference proteome</keyword>
<keyword evidence="3" id="KW-1133">Transmembrane helix</keyword>
<organism evidence="4 5">
    <name type="scientific">Talaromyces rugulosus</name>
    <name type="common">Penicillium rugulosum</name>
    <dbReference type="NCBI Taxonomy" id="121627"/>
    <lineage>
        <taxon>Eukaryota</taxon>
        <taxon>Fungi</taxon>
        <taxon>Dikarya</taxon>
        <taxon>Ascomycota</taxon>
        <taxon>Pezizomycotina</taxon>
        <taxon>Eurotiomycetes</taxon>
        <taxon>Eurotiomycetidae</taxon>
        <taxon>Eurotiales</taxon>
        <taxon>Trichocomaceae</taxon>
        <taxon>Talaromyces</taxon>
        <taxon>Talaromyces sect. Islandici</taxon>
    </lineage>
</organism>
<protein>
    <submittedName>
        <fullName evidence="4">Uncharacterized protein</fullName>
    </submittedName>
</protein>
<sequence length="773" mass="83955">MASLAQAPSTLRDLNQNIRNSPGQTLSERQQKEAREAKARAQEAINSVRGMIESATQNYEARKKARKFDAETKKRAAKKRAQAAGPLDTNQQFKTDTETNLSTVKETVKDMENSISQIIPNFDNTLGLSGLSTFSATLESVPLVGILNSTVQYIATSLDQDGNIDEEWALFDDMPGTPASGETTSLFSYKGSFFVTVGGNVWAKNPKNSGDPNLAQASNNWPELYNPGWDAMGSCIPAENARSFVPYSEISSNNTALNSWLIMLNVDGSLSYSSQEVGTNMQFDPLPSDGGSAPNLLKAAYWNGSIWGYDGNMNLYQIVPNTDSTGGNLVNYTIKSQSSLSDPILDLTAVDTGLVASQPDGNLWKLVVNPPADENSGPTQTWTQWVSQEGVTCLGAAAPGVILDMQTLTTYLKANYIDTQTSLFSDISLIQAFCTSHEKYLKKLMKYSKQWMNAPTEKQKNKIAKKASKFAIGHCQAVGQLLSDNLGAADGKVVLMTNQISQINDNIQAQLIAIGNQITDLQDTINDEEQEEKTLTSLLWGAVAAAVCGIGLIIAAFFFPPLAPLLGFGGGVLLIGGIVSVGVLGAELGDLRNAILANQESLNNLKASKSDLETIGNNFGSLSNEYESLDSFWTEMYDISQQITDLDGLGTELLGDPSSITAAESDVKKISKYLSDYVAILGSQGINPPSQALEKLPKNLHSMAFRDLELHVQKSEQDTDRQFAVKQEIVNRMVHTATERLEGDDVASYLSILKRAVSFNKHIHHPHLKLSVY</sequence>
<name>A0A7H8QWG9_TALRU</name>
<gene>
    <name evidence="4" type="ORF">TRUGW13939_05522</name>
</gene>
<keyword evidence="3" id="KW-0812">Transmembrane</keyword>
<dbReference type="EMBL" id="CP055900">
    <property type="protein sequence ID" value="QKX58400.1"/>
    <property type="molecule type" value="Genomic_DNA"/>
</dbReference>
<keyword evidence="1" id="KW-0175">Coiled coil</keyword>
<dbReference type="AlphaFoldDB" id="A0A7H8QWG9"/>
<evidence type="ECO:0000256" key="2">
    <source>
        <dbReference type="SAM" id="MobiDB-lite"/>
    </source>
</evidence>
<dbReference type="GeneID" id="55993019"/>
<dbReference type="Gene3D" id="1.20.1170.10">
    <property type="match status" value="1"/>
</dbReference>
<feature type="compositionally biased region" description="Basic and acidic residues" evidence="2">
    <location>
        <begin position="29"/>
        <end position="41"/>
    </location>
</feature>
<reference evidence="5" key="1">
    <citation type="submission" date="2020-06" db="EMBL/GenBank/DDBJ databases">
        <title>A chromosome-scale genome assembly of Talaromyces rugulosus W13939.</title>
        <authorList>
            <person name="Wang B."/>
            <person name="Guo L."/>
            <person name="Ye K."/>
            <person name="Wang L."/>
        </authorList>
    </citation>
    <scope>NUCLEOTIDE SEQUENCE [LARGE SCALE GENOMIC DNA]</scope>
    <source>
        <strain evidence="5">W13939</strain>
    </source>
</reference>
<dbReference type="RefSeq" id="XP_035344578.1">
    <property type="nucleotide sequence ID" value="XM_035488685.1"/>
</dbReference>
<dbReference type="OrthoDB" id="4524197at2759"/>
<accession>A0A7H8QWG9</accession>
<feature type="transmembrane region" description="Helical" evidence="3">
    <location>
        <begin position="565"/>
        <end position="586"/>
    </location>
</feature>
<keyword evidence="3" id="KW-0472">Membrane</keyword>
<dbReference type="Proteomes" id="UP000509510">
    <property type="component" value="Chromosome III"/>
</dbReference>
<evidence type="ECO:0000313" key="5">
    <source>
        <dbReference type="Proteomes" id="UP000509510"/>
    </source>
</evidence>